<comment type="subcellular location">
    <subcellularLocation>
        <location evidence="1">Cytoplasmic vesicle</location>
        <location evidence="1">COPII-coated vesicle membrane</location>
        <topology evidence="1">Peripheral membrane protein</topology>
        <orientation evidence="1">Cytoplasmic side</orientation>
    </subcellularLocation>
    <subcellularLocation>
        <location evidence="1">Endoplasmic reticulum membrane</location>
        <topology evidence="1">Peripheral membrane protein</topology>
        <orientation evidence="1">Cytoplasmic side</orientation>
    </subcellularLocation>
</comment>
<comment type="function">
    <text evidence="1">Component of the coat protein complex II (COPII) which promotes the formation of transport vesicles from the endoplasmic reticulum (ER). The coat has two main functions, the physical deformation of the endoplasmic reticulum membrane into vesicles and the selection of cargo molecules.</text>
</comment>
<keyword evidence="1" id="KW-0813">Transport</keyword>
<dbReference type="Pfam" id="PF04815">
    <property type="entry name" value="Sec23_helical"/>
    <property type="match status" value="1"/>
</dbReference>
<dbReference type="GO" id="GO:0005096">
    <property type="term" value="F:GTPase activator activity"/>
    <property type="evidence" value="ECO:0007669"/>
    <property type="project" value="TreeGrafter"/>
</dbReference>
<sequence length="273" mass="30779">HYETLANRAAENGHVIDIFSCALDQTGLYEMKYCPNLTGGHMVMGDSFNTALFKQTFQRMFSKDVRGEYKMAFGGTLEVKTSKELNVSGCIGPCISVDRKGPNVSETEIGVGGTSAWKLCGFDSATTLAVFLEIVNQHTAPVPQGSRGCIQFITQYQHSSGQRRIRVTTCARNWVDAGNLAHVSLGFDQETSCVMMSRIAVFRAETDEGPDVLRWLDRMLIRLSQKFGEFNKEDPSSFRLAENFSLYPQFMFHLRRSQFLQYFNNSPDETSYY</sequence>
<name>A0A7D9JUR6_PARCT</name>
<keyword evidence="1" id="KW-0931">ER-Golgi transport</keyword>
<evidence type="ECO:0000313" key="3">
    <source>
        <dbReference type="Proteomes" id="UP001152795"/>
    </source>
</evidence>
<dbReference type="GO" id="GO:0070971">
    <property type="term" value="C:endoplasmic reticulum exit site"/>
    <property type="evidence" value="ECO:0007669"/>
    <property type="project" value="TreeGrafter"/>
</dbReference>
<dbReference type="InterPro" id="IPR006896">
    <property type="entry name" value="Sec23/24_trunk_dom"/>
</dbReference>
<dbReference type="PANTHER" id="PTHR11141:SF0">
    <property type="entry name" value="PROTEIN TRANSPORT PROTEIN SEC23"/>
    <property type="match status" value="1"/>
</dbReference>
<dbReference type="EMBL" id="CACRXK020021084">
    <property type="protein sequence ID" value="CAB4035472.1"/>
    <property type="molecule type" value="Genomic_DNA"/>
</dbReference>
<proteinExistence type="inferred from homology"/>
<dbReference type="InterPro" id="IPR012990">
    <property type="entry name" value="Beta-sandwich_Sec23_24"/>
</dbReference>
<keyword evidence="1" id="KW-0479">Metal-binding</keyword>
<dbReference type="Pfam" id="PF04811">
    <property type="entry name" value="Sec23_trunk"/>
    <property type="match status" value="1"/>
</dbReference>
<keyword evidence="1" id="KW-0862">Zinc</keyword>
<keyword evidence="1" id="KW-0472">Membrane</keyword>
<dbReference type="FunFam" id="2.60.40.1670:FF:000006">
    <property type="entry name" value="Protein transport protein SEC23"/>
    <property type="match status" value="1"/>
</dbReference>
<dbReference type="Gene3D" id="1.20.120.730">
    <property type="entry name" value="Sec23/Sec24 helical domain"/>
    <property type="match status" value="1"/>
</dbReference>
<dbReference type="Gene3D" id="2.60.40.1670">
    <property type="entry name" value="beta-sandwich domain of Sec23/24"/>
    <property type="match status" value="1"/>
</dbReference>
<comment type="caution">
    <text evidence="2">The sequence shown here is derived from an EMBL/GenBank/DDBJ whole genome shotgun (WGS) entry which is preliminary data.</text>
</comment>
<evidence type="ECO:0000256" key="1">
    <source>
        <dbReference type="RuleBase" id="RU365030"/>
    </source>
</evidence>
<dbReference type="GO" id="GO:0005789">
    <property type="term" value="C:endoplasmic reticulum membrane"/>
    <property type="evidence" value="ECO:0007669"/>
    <property type="project" value="UniProtKB-SubCell"/>
</dbReference>
<dbReference type="Proteomes" id="UP001152795">
    <property type="component" value="Unassembled WGS sequence"/>
</dbReference>
<feature type="non-terminal residue" evidence="2">
    <location>
        <position position="273"/>
    </location>
</feature>
<dbReference type="InterPro" id="IPR037364">
    <property type="entry name" value="Sec23"/>
</dbReference>
<evidence type="ECO:0000313" key="2">
    <source>
        <dbReference type="EMBL" id="CAB4035472.1"/>
    </source>
</evidence>
<keyword evidence="1" id="KW-0968">Cytoplasmic vesicle</keyword>
<gene>
    <name evidence="2" type="ORF">PACLA_8A020288</name>
</gene>
<reference evidence="2" key="1">
    <citation type="submission" date="2020-04" db="EMBL/GenBank/DDBJ databases">
        <authorList>
            <person name="Alioto T."/>
            <person name="Alioto T."/>
            <person name="Gomez Garrido J."/>
        </authorList>
    </citation>
    <scope>NUCLEOTIDE SEQUENCE</scope>
    <source>
        <strain evidence="2">A484AB</strain>
    </source>
</reference>
<protein>
    <recommendedName>
        <fullName evidence="1">Protein transport protein SEC23</fullName>
    </recommendedName>
</protein>
<dbReference type="SUPFAM" id="SSF81811">
    <property type="entry name" value="Helical domain of Sec23/24"/>
    <property type="match status" value="1"/>
</dbReference>
<comment type="similarity">
    <text evidence="1">Belongs to the SEC23/SEC24 family. SEC23 subfamily.</text>
</comment>
<feature type="non-terminal residue" evidence="2">
    <location>
        <position position="1"/>
    </location>
</feature>
<organism evidence="2 3">
    <name type="scientific">Paramuricea clavata</name>
    <name type="common">Red gorgonian</name>
    <name type="synonym">Violescent sea-whip</name>
    <dbReference type="NCBI Taxonomy" id="317549"/>
    <lineage>
        <taxon>Eukaryota</taxon>
        <taxon>Metazoa</taxon>
        <taxon>Cnidaria</taxon>
        <taxon>Anthozoa</taxon>
        <taxon>Octocorallia</taxon>
        <taxon>Malacalcyonacea</taxon>
        <taxon>Plexauridae</taxon>
        <taxon>Paramuricea</taxon>
    </lineage>
</organism>
<keyword evidence="1" id="KW-0653">Protein transport</keyword>
<keyword evidence="3" id="KW-1185">Reference proteome</keyword>
<dbReference type="InterPro" id="IPR006900">
    <property type="entry name" value="Sec23/24_helical_dom"/>
</dbReference>
<accession>A0A7D9JUR6</accession>
<dbReference type="OrthoDB" id="10256289at2759"/>
<dbReference type="GO" id="GO:0006886">
    <property type="term" value="P:intracellular protein transport"/>
    <property type="evidence" value="ECO:0007669"/>
    <property type="project" value="InterPro"/>
</dbReference>
<dbReference type="GO" id="GO:0030127">
    <property type="term" value="C:COPII vesicle coat"/>
    <property type="evidence" value="ECO:0007669"/>
    <property type="project" value="InterPro"/>
</dbReference>
<dbReference type="Pfam" id="PF08033">
    <property type="entry name" value="Sec23_BS"/>
    <property type="match status" value="1"/>
</dbReference>
<dbReference type="InterPro" id="IPR036465">
    <property type="entry name" value="vWFA_dom_sf"/>
</dbReference>
<dbReference type="InterPro" id="IPR036175">
    <property type="entry name" value="Sec23/24_helical_dom_sf"/>
</dbReference>
<dbReference type="SUPFAM" id="SSF53300">
    <property type="entry name" value="vWA-like"/>
    <property type="match status" value="1"/>
</dbReference>
<dbReference type="PANTHER" id="PTHR11141">
    <property type="entry name" value="PROTEIN TRANSPORT PROTEIN SEC23"/>
    <property type="match status" value="1"/>
</dbReference>
<dbReference type="GO" id="GO:0090110">
    <property type="term" value="P:COPII-coated vesicle cargo loading"/>
    <property type="evidence" value="ECO:0007669"/>
    <property type="project" value="TreeGrafter"/>
</dbReference>
<dbReference type="AlphaFoldDB" id="A0A7D9JUR6"/>
<dbReference type="GO" id="GO:0046872">
    <property type="term" value="F:metal ion binding"/>
    <property type="evidence" value="ECO:0007669"/>
    <property type="project" value="UniProtKB-KW"/>
</dbReference>
<keyword evidence="1" id="KW-0256">Endoplasmic reticulum</keyword>
<dbReference type="SUPFAM" id="SSF81995">
    <property type="entry name" value="beta-sandwich domain of Sec23/24"/>
    <property type="match status" value="1"/>
</dbReference>
<keyword evidence="1" id="KW-0963">Cytoplasm</keyword>